<protein>
    <submittedName>
        <fullName evidence="1">Uncharacterized protein</fullName>
    </submittedName>
</protein>
<reference evidence="1 2" key="1">
    <citation type="journal article" date="2016" name="Mol. Biol. Evol.">
        <title>Comparative Genomics of Early-Diverging Mushroom-Forming Fungi Provides Insights into the Origins of Lignocellulose Decay Capabilities.</title>
        <authorList>
            <person name="Nagy L.G."/>
            <person name="Riley R."/>
            <person name="Tritt A."/>
            <person name="Adam C."/>
            <person name="Daum C."/>
            <person name="Floudas D."/>
            <person name="Sun H."/>
            <person name="Yadav J.S."/>
            <person name="Pangilinan J."/>
            <person name="Larsson K.H."/>
            <person name="Matsuura K."/>
            <person name="Barry K."/>
            <person name="Labutti K."/>
            <person name="Kuo R."/>
            <person name="Ohm R.A."/>
            <person name="Bhattacharya S.S."/>
            <person name="Shirouzu T."/>
            <person name="Yoshinaga Y."/>
            <person name="Martin F.M."/>
            <person name="Grigoriev I.V."/>
            <person name="Hibbett D.S."/>
        </authorList>
    </citation>
    <scope>NUCLEOTIDE SEQUENCE [LARGE SCALE GENOMIC DNA]</scope>
    <source>
        <strain evidence="1 2">HHB14362 ss-1</strain>
    </source>
</reference>
<gene>
    <name evidence="1" type="ORF">NEOLEDRAFT_1151429</name>
</gene>
<dbReference type="GO" id="GO:0020037">
    <property type="term" value="F:heme binding"/>
    <property type="evidence" value="ECO:0007669"/>
    <property type="project" value="InterPro"/>
</dbReference>
<organism evidence="1 2">
    <name type="scientific">Neolentinus lepideus HHB14362 ss-1</name>
    <dbReference type="NCBI Taxonomy" id="1314782"/>
    <lineage>
        <taxon>Eukaryota</taxon>
        <taxon>Fungi</taxon>
        <taxon>Dikarya</taxon>
        <taxon>Basidiomycota</taxon>
        <taxon>Agaricomycotina</taxon>
        <taxon>Agaricomycetes</taxon>
        <taxon>Gloeophyllales</taxon>
        <taxon>Gloeophyllaceae</taxon>
        <taxon>Neolentinus</taxon>
    </lineage>
</organism>
<evidence type="ECO:0000313" key="2">
    <source>
        <dbReference type="Proteomes" id="UP000076761"/>
    </source>
</evidence>
<dbReference type="Proteomes" id="UP000076761">
    <property type="component" value="Unassembled WGS sequence"/>
</dbReference>
<dbReference type="GO" id="GO:0005506">
    <property type="term" value="F:iron ion binding"/>
    <property type="evidence" value="ECO:0007669"/>
    <property type="project" value="InterPro"/>
</dbReference>
<proteinExistence type="predicted"/>
<evidence type="ECO:0000313" key="1">
    <source>
        <dbReference type="EMBL" id="KZT20331.1"/>
    </source>
</evidence>
<dbReference type="InParanoid" id="A0A165NZR6"/>
<dbReference type="GO" id="GO:0016705">
    <property type="term" value="F:oxidoreductase activity, acting on paired donors, with incorporation or reduction of molecular oxygen"/>
    <property type="evidence" value="ECO:0007669"/>
    <property type="project" value="InterPro"/>
</dbReference>
<name>A0A165NZR6_9AGAM</name>
<accession>A0A165NZR6</accession>
<sequence length="134" mass="15213">MYEKWESLTRWHQTRDSGIINIADWLSKAALDVMGEAALGYNLLQSTDIHPDRLVDYETAANSITWMLCTLTWNLKLQTKVCTEILNKSTSASLEDVSVKNAFDLTSYITVIFTKFSTDDSTITHDTPIKPIQH</sequence>
<keyword evidence="2" id="KW-1185">Reference proteome</keyword>
<dbReference type="GO" id="GO:0004497">
    <property type="term" value="F:monooxygenase activity"/>
    <property type="evidence" value="ECO:0007669"/>
    <property type="project" value="InterPro"/>
</dbReference>
<dbReference type="SUPFAM" id="SSF48264">
    <property type="entry name" value="Cytochrome P450"/>
    <property type="match status" value="1"/>
</dbReference>
<dbReference type="OrthoDB" id="1470350at2759"/>
<dbReference type="InterPro" id="IPR036396">
    <property type="entry name" value="Cyt_P450_sf"/>
</dbReference>
<dbReference type="EMBL" id="KV425622">
    <property type="protein sequence ID" value="KZT20331.1"/>
    <property type="molecule type" value="Genomic_DNA"/>
</dbReference>
<dbReference type="AlphaFoldDB" id="A0A165NZR6"/>